<dbReference type="Gene3D" id="3.40.980.10">
    <property type="entry name" value="MoaB/Mog-like domain"/>
    <property type="match status" value="1"/>
</dbReference>
<dbReference type="Gene3D" id="3.90.950.20">
    <property type="entry name" value="CinA-like"/>
    <property type="match status" value="1"/>
</dbReference>
<dbReference type="PATRIC" id="fig|1423746.3.peg.1624"/>
<dbReference type="NCBIfam" id="TIGR00177">
    <property type="entry name" value="molyb_syn"/>
    <property type="match status" value="1"/>
</dbReference>
<dbReference type="InterPro" id="IPR001453">
    <property type="entry name" value="MoaB/Mog_dom"/>
</dbReference>
<dbReference type="InterPro" id="IPR036653">
    <property type="entry name" value="CinA-like_C"/>
</dbReference>
<sequence length="411" mass="44701">MRSVIISVGDELLRGEITNSNASYICQQLRKIGLNIQKVITVGDDLTAISELVKAEIKNNDLVLVTGGLGPTADDVTLTAVAAGTNSRLQTSMEQWKHIQTIFQQRQIQLRPENKRQAQYLGQPVPNTNGLALGSWLDNQHSVVIVLPGPPVELQAMIDLEVSPRLKDYFHLQQSLLAQSLHFLGRPESLLMTDLAPVCHDFPQFSVTSYVKPTDITIRVVSKDEHANPQMMDKLCAQIIAKEQPYYLGSGDHFDLATTVVKLLKQRGNKITAAESLTGGMFQSTICSVPGASNVFDGGFVTYAASAKEKLIGVPVDVVDQNGVVSAQTAAAMAEGCRRKMNVEVGLGFTGVAGPDALEGHPAGTVWLGMSRAGHPTQTKQLRLPSNYSRQQIRQLAVQYGLQMVYTALQK</sequence>
<accession>A0A0R1PDC3</accession>
<dbReference type="Proteomes" id="UP000051445">
    <property type="component" value="Unassembled WGS sequence"/>
</dbReference>
<dbReference type="InterPro" id="IPR050101">
    <property type="entry name" value="CinA"/>
</dbReference>
<organism evidence="3 4">
    <name type="scientific">Limosilactobacillus frumenti DSM 13145</name>
    <dbReference type="NCBI Taxonomy" id="1423746"/>
    <lineage>
        <taxon>Bacteria</taxon>
        <taxon>Bacillati</taxon>
        <taxon>Bacillota</taxon>
        <taxon>Bacilli</taxon>
        <taxon>Lactobacillales</taxon>
        <taxon>Lactobacillaceae</taxon>
        <taxon>Limosilactobacillus</taxon>
    </lineage>
</organism>
<dbReference type="SUPFAM" id="SSF142433">
    <property type="entry name" value="CinA-like"/>
    <property type="match status" value="1"/>
</dbReference>
<dbReference type="NCBIfam" id="NF001813">
    <property type="entry name" value="PRK00549.1"/>
    <property type="match status" value="1"/>
</dbReference>
<dbReference type="AlphaFoldDB" id="A0A0R1PDC3"/>
<dbReference type="NCBIfam" id="TIGR00200">
    <property type="entry name" value="cinA_nterm"/>
    <property type="match status" value="1"/>
</dbReference>
<keyword evidence="4" id="KW-1185">Reference proteome</keyword>
<dbReference type="OrthoDB" id="9801454at2"/>
<evidence type="ECO:0000313" key="3">
    <source>
        <dbReference type="EMBL" id="KRL28596.1"/>
    </source>
</evidence>
<dbReference type="Pfam" id="PF02464">
    <property type="entry name" value="CinA"/>
    <property type="match status" value="1"/>
</dbReference>
<protein>
    <recommendedName>
        <fullName evidence="1">Putative competence-damage inducible protein</fullName>
    </recommendedName>
</protein>
<feature type="domain" description="MoaB/Mog" evidence="2">
    <location>
        <begin position="4"/>
        <end position="168"/>
    </location>
</feature>
<dbReference type="NCBIfam" id="TIGR00199">
    <property type="entry name" value="PncC_domain"/>
    <property type="match status" value="1"/>
</dbReference>
<dbReference type="PIRSF" id="PIRSF006728">
    <property type="entry name" value="CinA"/>
    <property type="match status" value="1"/>
</dbReference>
<evidence type="ECO:0000313" key="4">
    <source>
        <dbReference type="Proteomes" id="UP000051445"/>
    </source>
</evidence>
<dbReference type="SUPFAM" id="SSF53218">
    <property type="entry name" value="Molybdenum cofactor biosynthesis proteins"/>
    <property type="match status" value="1"/>
</dbReference>
<comment type="similarity">
    <text evidence="1">Belongs to the CinA family.</text>
</comment>
<dbReference type="SMART" id="SM00852">
    <property type="entry name" value="MoCF_biosynth"/>
    <property type="match status" value="1"/>
</dbReference>
<dbReference type="InterPro" id="IPR008136">
    <property type="entry name" value="CinA_C"/>
</dbReference>
<gene>
    <name evidence="1" type="primary">cinA</name>
    <name evidence="3" type="ORF">FD27_GL001594</name>
</gene>
<dbReference type="PANTHER" id="PTHR13939:SF0">
    <property type="entry name" value="NMN AMIDOHYDROLASE-LIKE PROTEIN YFAY"/>
    <property type="match status" value="1"/>
</dbReference>
<dbReference type="HAMAP" id="MF_00226_B">
    <property type="entry name" value="CinA_B"/>
    <property type="match status" value="1"/>
</dbReference>
<dbReference type="CDD" id="cd00885">
    <property type="entry name" value="cinA"/>
    <property type="match status" value="1"/>
</dbReference>
<dbReference type="InterPro" id="IPR008135">
    <property type="entry name" value="Competence-induced_CinA"/>
</dbReference>
<comment type="caution">
    <text evidence="3">The sequence shown here is derived from an EMBL/GenBank/DDBJ whole genome shotgun (WGS) entry which is preliminary data.</text>
</comment>
<dbReference type="Pfam" id="PF00994">
    <property type="entry name" value="MoCF_biosynth"/>
    <property type="match status" value="1"/>
</dbReference>
<dbReference type="RefSeq" id="WP_057747962.1">
    <property type="nucleotide sequence ID" value="NZ_AZER01000004.1"/>
</dbReference>
<dbReference type="PANTHER" id="PTHR13939">
    <property type="entry name" value="NICOTINAMIDE-NUCLEOTIDE AMIDOHYDROLASE PNCC"/>
    <property type="match status" value="1"/>
</dbReference>
<reference evidence="3 4" key="1">
    <citation type="journal article" date="2015" name="Genome Announc.">
        <title>Expanding the biotechnology potential of lactobacilli through comparative genomics of 213 strains and associated genera.</title>
        <authorList>
            <person name="Sun Z."/>
            <person name="Harris H.M."/>
            <person name="McCann A."/>
            <person name="Guo C."/>
            <person name="Argimon S."/>
            <person name="Zhang W."/>
            <person name="Yang X."/>
            <person name="Jeffery I.B."/>
            <person name="Cooney J.C."/>
            <person name="Kagawa T.F."/>
            <person name="Liu W."/>
            <person name="Song Y."/>
            <person name="Salvetti E."/>
            <person name="Wrobel A."/>
            <person name="Rasinkangas P."/>
            <person name="Parkhill J."/>
            <person name="Rea M.C."/>
            <person name="O'Sullivan O."/>
            <person name="Ritari J."/>
            <person name="Douillard F.P."/>
            <person name="Paul Ross R."/>
            <person name="Yang R."/>
            <person name="Briner A.E."/>
            <person name="Felis G.E."/>
            <person name="de Vos W.M."/>
            <person name="Barrangou R."/>
            <person name="Klaenhammer T.R."/>
            <person name="Caufield P.W."/>
            <person name="Cui Y."/>
            <person name="Zhang H."/>
            <person name="O'Toole P.W."/>
        </authorList>
    </citation>
    <scope>NUCLEOTIDE SEQUENCE [LARGE SCALE GENOMIC DNA]</scope>
    <source>
        <strain evidence="3 4">DSM 13145</strain>
    </source>
</reference>
<proteinExistence type="inferred from homology"/>
<dbReference type="InterPro" id="IPR036425">
    <property type="entry name" value="MoaB/Mog-like_dom_sf"/>
</dbReference>
<evidence type="ECO:0000259" key="2">
    <source>
        <dbReference type="SMART" id="SM00852"/>
    </source>
</evidence>
<dbReference type="EMBL" id="AZER01000004">
    <property type="protein sequence ID" value="KRL28596.1"/>
    <property type="molecule type" value="Genomic_DNA"/>
</dbReference>
<name>A0A0R1PDC3_9LACO</name>
<dbReference type="STRING" id="1423746.FD27_GL001594"/>
<evidence type="ECO:0000256" key="1">
    <source>
        <dbReference type="HAMAP-Rule" id="MF_00226"/>
    </source>
</evidence>